<name>A0A552FKL5_MICAE</name>
<dbReference type="InterPro" id="IPR043504">
    <property type="entry name" value="Peptidase_S1_PA_chymotrypsin"/>
</dbReference>
<comment type="caution">
    <text evidence="2">The sequence shown here is derived from an EMBL/GenBank/DDBJ whole genome shotgun (WGS) entry which is preliminary data.</text>
</comment>
<evidence type="ECO:0000313" key="2">
    <source>
        <dbReference type="EMBL" id="TRU47279.1"/>
    </source>
</evidence>
<reference evidence="2 3" key="1">
    <citation type="submission" date="2019-01" db="EMBL/GenBank/DDBJ databases">
        <title>Coherence of Microcystis species and biogeography revealed through population genomics.</title>
        <authorList>
            <person name="Perez-Carrascal O.M."/>
            <person name="Terrat Y."/>
            <person name="Giani A."/>
            <person name="Fortin N."/>
            <person name="Tromas N."/>
            <person name="Shapiro B.J."/>
        </authorList>
    </citation>
    <scope>NUCLEOTIDE SEQUENCE [LARGE SCALE GENOMIC DNA]</scope>
    <source>
        <strain evidence="2">Ma_QC_Ca_00000000_S207</strain>
    </source>
</reference>
<dbReference type="Proteomes" id="UP000320293">
    <property type="component" value="Unassembled WGS sequence"/>
</dbReference>
<dbReference type="EMBL" id="SFBF01000215">
    <property type="protein sequence ID" value="TRU47279.1"/>
    <property type="molecule type" value="Genomic_DNA"/>
</dbReference>
<gene>
    <name evidence="2" type="ORF">EWV91_11240</name>
</gene>
<keyword evidence="1" id="KW-1133">Transmembrane helix</keyword>
<dbReference type="Gene3D" id="2.40.10.10">
    <property type="entry name" value="Trypsin-like serine proteases"/>
    <property type="match status" value="2"/>
</dbReference>
<evidence type="ECO:0000313" key="3">
    <source>
        <dbReference type="Proteomes" id="UP000320293"/>
    </source>
</evidence>
<dbReference type="AlphaFoldDB" id="A0A552FKL5"/>
<dbReference type="Pfam" id="PF13365">
    <property type="entry name" value="Trypsin_2"/>
    <property type="match status" value="1"/>
</dbReference>
<dbReference type="GO" id="GO:0008233">
    <property type="term" value="F:peptidase activity"/>
    <property type="evidence" value="ECO:0007669"/>
    <property type="project" value="UniProtKB-KW"/>
</dbReference>
<protein>
    <submittedName>
        <fullName evidence="2">Serine protease</fullName>
    </submittedName>
</protein>
<feature type="transmembrane region" description="Helical" evidence="1">
    <location>
        <begin position="332"/>
        <end position="356"/>
    </location>
</feature>
<keyword evidence="1" id="KW-0812">Transmembrane</keyword>
<dbReference type="InterPro" id="IPR009003">
    <property type="entry name" value="Peptidase_S1_PA"/>
</dbReference>
<evidence type="ECO:0000256" key="1">
    <source>
        <dbReference type="SAM" id="Phobius"/>
    </source>
</evidence>
<accession>A0A552FKL5</accession>
<dbReference type="GO" id="GO:0006508">
    <property type="term" value="P:proteolysis"/>
    <property type="evidence" value="ECO:0007669"/>
    <property type="project" value="UniProtKB-KW"/>
</dbReference>
<proteinExistence type="predicted"/>
<keyword evidence="1" id="KW-0472">Membrane</keyword>
<sequence length="491" mass="55807">MKLRKFIVIFMLACIVLFTMQAFLHPIDGQTSHADEQPSIGKMDEDMIRDIARLITVRVYTVLWEEWPYTTSVSGSGVIVDRQEIKRKNSQSIYNYLVLTNAHVSSGIDKFYIQTHEGFIHRGQIHPKAKFEQMGVKADLALLWFESPYQYETAIKKTSENLPDKSDFFVTGFPCKLSAVPSTDCSAEFLFTKGKGWVIDRYLKDGYQLAFTNDTEEGTSGGAILDHKGHLVGINGKGKTTTDAPQNNYADNERVPLIIQENAPLSLGLPIDWYLSLNSQQLFRDLPTSTPQLEPIGFLSPPPSVKSETRGVSKLNPMTAVDRLTLEQKLNMILILSGVLPLLVLLLIISVVLMIIKNIIENFWIYFHPIIIAKFEIQSDHKIKFILDSSIANSKVVDIPTQKLETLKLQAEQNWKIRLTPLSLGSNQNKTIIPKIVNTDKNYYQYRLDKTMENNTVIYKIVCQGKNLKQRYDISKSEIFTIKFEFNDNTG</sequence>
<dbReference type="SUPFAM" id="SSF50494">
    <property type="entry name" value="Trypsin-like serine proteases"/>
    <property type="match status" value="1"/>
</dbReference>
<organism evidence="2 3">
    <name type="scientific">Microcystis aeruginosa Ma_QC_Ca_00000000_S207</name>
    <dbReference type="NCBI Taxonomy" id="2486251"/>
    <lineage>
        <taxon>Bacteria</taxon>
        <taxon>Bacillati</taxon>
        <taxon>Cyanobacteriota</taxon>
        <taxon>Cyanophyceae</taxon>
        <taxon>Oscillatoriophycideae</taxon>
        <taxon>Chroococcales</taxon>
        <taxon>Microcystaceae</taxon>
        <taxon>Microcystis</taxon>
    </lineage>
</organism>
<keyword evidence="2" id="KW-0378">Hydrolase</keyword>
<keyword evidence="2" id="KW-0645">Protease</keyword>